<evidence type="ECO:0000313" key="1">
    <source>
        <dbReference type="EMBL" id="MBK5143088.1"/>
    </source>
</evidence>
<sequence length="161" mass="18489">MVPFGLTPEQFARHYRRSLENCSLFLIQRLTELFTQPITENVDRAEVQIFLEQDGIAAPSFWIYYQGKNNRVDSSDLSIFPGRSLEIADYLPGLKPFDEQYSTDDEFGGLDIMGNLLKTWFAECWWKASGWCYSIPVMLYIHDGYGDNQTIALSKHTGQGN</sequence>
<dbReference type="EMBL" id="JADRCR010000002">
    <property type="protein sequence ID" value="MBK5143088.1"/>
    <property type="molecule type" value="Genomic_DNA"/>
</dbReference>
<evidence type="ECO:0000313" key="2">
    <source>
        <dbReference type="Proteomes" id="UP001296921"/>
    </source>
</evidence>
<name>A0ABS1IMV8_9GAMM</name>
<proteinExistence type="predicted"/>
<gene>
    <name evidence="1" type="ORF">I2494_05050</name>
</gene>
<comment type="caution">
    <text evidence="1">The sequence shown here is derived from an EMBL/GenBank/DDBJ whole genome shotgun (WGS) entry which is preliminary data.</text>
</comment>
<keyword evidence="2" id="KW-1185">Reference proteome</keyword>
<reference evidence="1 2" key="1">
    <citation type="submission" date="2020-11" db="EMBL/GenBank/DDBJ databases">
        <title>Insectihabitans protaetiae gen. nov. sp. nov. and Insectihabitans allomyrinae sp. nov., isolated from larvae of Protaetia brevitarsis seulensis and Allomyrina dichotoma, respectively.</title>
        <authorList>
            <person name="Lee S.D."/>
            <person name="Byeon Y.-S."/>
            <person name="Kim S.-M."/>
            <person name="Yang H.L."/>
            <person name="Kim I.S."/>
        </authorList>
    </citation>
    <scope>NUCLEOTIDE SEQUENCE [LARGE SCALE GENOMIC DNA]</scope>
    <source>
        <strain evidence="1 2">BWR-B9</strain>
    </source>
</reference>
<accession>A0ABS1IMV8</accession>
<dbReference type="Proteomes" id="UP001296921">
    <property type="component" value="Unassembled WGS sequence"/>
</dbReference>
<organism evidence="1 2">
    <name type="scientific">Limnobaculum allomyrinae</name>
    <dbReference type="NCBI Taxonomy" id="2791986"/>
    <lineage>
        <taxon>Bacteria</taxon>
        <taxon>Pseudomonadati</taxon>
        <taxon>Pseudomonadota</taxon>
        <taxon>Gammaproteobacteria</taxon>
        <taxon>Enterobacterales</taxon>
        <taxon>Budviciaceae</taxon>
        <taxon>Limnobaculum</taxon>
    </lineage>
</organism>
<protein>
    <submittedName>
        <fullName evidence="1">Uncharacterized protein</fullName>
    </submittedName>
</protein>
<dbReference type="RefSeq" id="WP_218468206.1">
    <property type="nucleotide sequence ID" value="NZ_JADRCR010000002.1"/>
</dbReference>